<dbReference type="EMBL" id="JBEDUW010000068">
    <property type="protein sequence ID" value="KAK9906258.1"/>
    <property type="molecule type" value="Genomic_DNA"/>
</dbReference>
<evidence type="ECO:0000256" key="1">
    <source>
        <dbReference type="SAM" id="MobiDB-lite"/>
    </source>
</evidence>
<reference evidence="2 3" key="1">
    <citation type="journal article" date="2023" name="G3 (Bethesda)">
        <title>A chromosome-length genome assembly and annotation of blackberry (Rubus argutus, cv. 'Hillquist').</title>
        <authorList>
            <person name="Bruna T."/>
            <person name="Aryal R."/>
            <person name="Dudchenko O."/>
            <person name="Sargent D.J."/>
            <person name="Mead D."/>
            <person name="Buti M."/>
            <person name="Cavallini A."/>
            <person name="Hytonen T."/>
            <person name="Andres J."/>
            <person name="Pham M."/>
            <person name="Weisz D."/>
            <person name="Mascagni F."/>
            <person name="Usai G."/>
            <person name="Natali L."/>
            <person name="Bassil N."/>
            <person name="Fernandez G.E."/>
            <person name="Lomsadze A."/>
            <person name="Armour M."/>
            <person name="Olukolu B."/>
            <person name="Poorten T."/>
            <person name="Britton C."/>
            <person name="Davik J."/>
            <person name="Ashrafi H."/>
            <person name="Aiden E.L."/>
            <person name="Borodovsky M."/>
            <person name="Worthington M."/>
        </authorList>
    </citation>
    <scope>NUCLEOTIDE SEQUENCE [LARGE SCALE GENOMIC DNA]</scope>
    <source>
        <strain evidence="2">PI 553951</strain>
    </source>
</reference>
<evidence type="ECO:0000313" key="3">
    <source>
        <dbReference type="Proteomes" id="UP001457282"/>
    </source>
</evidence>
<accession>A0AAW1VMG7</accession>
<feature type="region of interest" description="Disordered" evidence="1">
    <location>
        <begin position="1"/>
        <end position="21"/>
    </location>
</feature>
<proteinExistence type="predicted"/>
<protein>
    <recommendedName>
        <fullName evidence="4">Photosystem I assembly protein Ycf4</fullName>
    </recommendedName>
</protein>
<name>A0AAW1VMG7_RUBAR</name>
<keyword evidence="3" id="KW-1185">Reference proteome</keyword>
<feature type="compositionally biased region" description="Basic and acidic residues" evidence="1">
    <location>
        <begin position="1"/>
        <end position="11"/>
    </location>
</feature>
<evidence type="ECO:0008006" key="4">
    <source>
        <dbReference type="Google" id="ProtNLM"/>
    </source>
</evidence>
<organism evidence="2 3">
    <name type="scientific">Rubus argutus</name>
    <name type="common">Southern blackberry</name>
    <dbReference type="NCBI Taxonomy" id="59490"/>
    <lineage>
        <taxon>Eukaryota</taxon>
        <taxon>Viridiplantae</taxon>
        <taxon>Streptophyta</taxon>
        <taxon>Embryophyta</taxon>
        <taxon>Tracheophyta</taxon>
        <taxon>Spermatophyta</taxon>
        <taxon>Magnoliopsida</taxon>
        <taxon>eudicotyledons</taxon>
        <taxon>Gunneridae</taxon>
        <taxon>Pentapetalae</taxon>
        <taxon>rosids</taxon>
        <taxon>fabids</taxon>
        <taxon>Rosales</taxon>
        <taxon>Rosaceae</taxon>
        <taxon>Rosoideae</taxon>
        <taxon>Rosoideae incertae sedis</taxon>
        <taxon>Rubus</taxon>
    </lineage>
</organism>
<gene>
    <name evidence="2" type="ORF">M0R45_002653</name>
</gene>
<comment type="caution">
    <text evidence="2">The sequence shown here is derived from an EMBL/GenBank/DDBJ whole genome shotgun (WGS) entry which is preliminary data.</text>
</comment>
<sequence>MDLHSKRKDECPDVAASNPSNDTRLQSINFHWDLLPWPSKSTSRSTWYLWFDVGLLHSGLMIGLIRSNYNTWAIPKYNVQFFIPWHRERYQ</sequence>
<dbReference type="Proteomes" id="UP001457282">
    <property type="component" value="Unassembled WGS sequence"/>
</dbReference>
<dbReference type="AlphaFoldDB" id="A0AAW1VMG7"/>
<evidence type="ECO:0000313" key="2">
    <source>
        <dbReference type="EMBL" id="KAK9906258.1"/>
    </source>
</evidence>